<dbReference type="InterPro" id="IPR053148">
    <property type="entry name" value="PD-DEXK-like_domain"/>
</dbReference>
<dbReference type="GO" id="GO:0003676">
    <property type="term" value="F:nucleic acid binding"/>
    <property type="evidence" value="ECO:0007669"/>
    <property type="project" value="InterPro"/>
</dbReference>
<gene>
    <name evidence="3" type="ORF">E3A20_08030</name>
</gene>
<reference evidence="3 4" key="1">
    <citation type="submission" date="2019-08" db="EMBL/GenBank/DDBJ databases">
        <title>100 year-old enigma solved: identification of Planctomyces bekefii, the type genus and species of the phylum Planctomycetes.</title>
        <authorList>
            <person name="Svetlana D.N."/>
            <person name="Overmann J."/>
        </authorList>
    </citation>
    <scope>NUCLEOTIDE SEQUENCE [LARGE SCALE GENOMIC DNA]</scope>
    <source>
        <strain evidence="3">Phe10_nw2017</strain>
    </source>
</reference>
<name>A0A5C6M5R4_9PLAN</name>
<dbReference type="InterPro" id="IPR009362">
    <property type="entry name" value="YhcG_C"/>
</dbReference>
<feature type="domain" description="YhcG PDDEXK nuclease" evidence="1">
    <location>
        <begin position="173"/>
        <end position="326"/>
    </location>
</feature>
<organism evidence="3 4">
    <name type="scientific">Planctomyces bekefii</name>
    <dbReference type="NCBI Taxonomy" id="1653850"/>
    <lineage>
        <taxon>Bacteria</taxon>
        <taxon>Pseudomonadati</taxon>
        <taxon>Planctomycetota</taxon>
        <taxon>Planctomycetia</taxon>
        <taxon>Planctomycetales</taxon>
        <taxon>Planctomycetaceae</taxon>
        <taxon>Planctomyces</taxon>
    </lineage>
</organism>
<evidence type="ECO:0008006" key="5">
    <source>
        <dbReference type="Google" id="ProtNLM"/>
    </source>
</evidence>
<sequence length="332" mass="38535">MNMMSEYHSFLGELKSKIRQAQLKAALAVNHELVLLYWQIGNSILTHENEKGWGSKVIEQLAKDLKTEFPAIKGFSTRNLKYMRAFAEHYKDLSFVQQAAAQIPWWHNCILLAKIKDKKEREFYINETIKNGWSRNAMVHQIESKLYQRQSLSDKTHNFKTTLTQPLSDLAHQILKDPYNFDFLSLGKEAQERDIENALVEHITKFLLELGAGFAFIGRQYHLEIDNQDFYIDLLFYHTRLHAYIVIELKLSDFKPEYAGKLNFYLSAIDKTLKTSEDQPSIGIIICKNKNKIVAEYALQDISKPIGISEYQLSKAFPEHLKSSLPSIEESR</sequence>
<dbReference type="EMBL" id="SRHE01000117">
    <property type="protein sequence ID" value="TWW10066.1"/>
    <property type="molecule type" value="Genomic_DNA"/>
</dbReference>
<dbReference type="InterPro" id="IPR041527">
    <property type="entry name" value="YhcG_N"/>
</dbReference>
<comment type="caution">
    <text evidence="3">The sequence shown here is derived from an EMBL/GenBank/DDBJ whole genome shotgun (WGS) entry which is preliminary data.</text>
</comment>
<dbReference type="Gene3D" id="3.40.1350.10">
    <property type="match status" value="1"/>
</dbReference>
<dbReference type="Proteomes" id="UP000321083">
    <property type="component" value="Unassembled WGS sequence"/>
</dbReference>
<keyword evidence="4" id="KW-1185">Reference proteome</keyword>
<dbReference type="InterPro" id="IPR011856">
    <property type="entry name" value="tRNA_endonuc-like_dom_sf"/>
</dbReference>
<protein>
    <recommendedName>
        <fullName evidence="5">DUF1016 domain-containing protein</fullName>
    </recommendedName>
</protein>
<dbReference type="PANTHER" id="PTHR30547">
    <property type="entry name" value="UNCHARACTERIZED PROTEIN YHCG-RELATED"/>
    <property type="match status" value="1"/>
</dbReference>
<dbReference type="PANTHER" id="PTHR30547:SF0">
    <property type="entry name" value="BLR8175 PROTEIN"/>
    <property type="match status" value="1"/>
</dbReference>
<dbReference type="Pfam" id="PF06250">
    <property type="entry name" value="YhcG_C"/>
    <property type="match status" value="1"/>
</dbReference>
<evidence type="ECO:0000259" key="2">
    <source>
        <dbReference type="Pfam" id="PF17761"/>
    </source>
</evidence>
<dbReference type="Pfam" id="PF17761">
    <property type="entry name" value="DUF1016_N"/>
    <property type="match status" value="1"/>
</dbReference>
<proteinExistence type="predicted"/>
<evidence type="ECO:0000259" key="1">
    <source>
        <dbReference type="Pfam" id="PF06250"/>
    </source>
</evidence>
<feature type="domain" description="YhcG N-terminal" evidence="2">
    <location>
        <begin position="13"/>
        <end position="149"/>
    </location>
</feature>
<reference evidence="3 4" key="2">
    <citation type="submission" date="2019-08" db="EMBL/GenBank/DDBJ databases">
        <authorList>
            <person name="Henke P."/>
        </authorList>
    </citation>
    <scope>NUCLEOTIDE SEQUENCE [LARGE SCALE GENOMIC DNA]</scope>
    <source>
        <strain evidence="3">Phe10_nw2017</strain>
    </source>
</reference>
<dbReference type="AlphaFoldDB" id="A0A5C6M5R4"/>
<evidence type="ECO:0000313" key="3">
    <source>
        <dbReference type="EMBL" id="TWW10066.1"/>
    </source>
</evidence>
<evidence type="ECO:0000313" key="4">
    <source>
        <dbReference type="Proteomes" id="UP000321083"/>
    </source>
</evidence>
<accession>A0A5C6M5R4</accession>